<sequence length="111" mass="11646">MPGLREGVQPELEPDNTLAQAHRLQALPVRAVPQGVPAEGGPAPPQGDPAHGAARHRQLTQGPTGWPASSGRVRSSATATTAGTGGEGAADGWPGSWCDGHDRRRWRVYRD</sequence>
<organism evidence="2">
    <name type="scientific">Culex pipiens</name>
    <name type="common">House mosquito</name>
    <dbReference type="NCBI Taxonomy" id="7175"/>
    <lineage>
        <taxon>Eukaryota</taxon>
        <taxon>Metazoa</taxon>
        <taxon>Ecdysozoa</taxon>
        <taxon>Arthropoda</taxon>
        <taxon>Hexapoda</taxon>
        <taxon>Insecta</taxon>
        <taxon>Pterygota</taxon>
        <taxon>Neoptera</taxon>
        <taxon>Endopterygota</taxon>
        <taxon>Diptera</taxon>
        <taxon>Nematocera</taxon>
        <taxon>Culicoidea</taxon>
        <taxon>Culicidae</taxon>
        <taxon>Culicinae</taxon>
        <taxon>Culicini</taxon>
        <taxon>Culex</taxon>
        <taxon>Culex</taxon>
    </lineage>
</organism>
<name>A0A8D7ZTC8_CULPI</name>
<evidence type="ECO:0000313" key="2">
    <source>
        <dbReference type="EMBL" id="CAG6443987.1"/>
    </source>
</evidence>
<dbReference type="AlphaFoldDB" id="A0A8D7ZTC8"/>
<proteinExistence type="predicted"/>
<evidence type="ECO:0000256" key="1">
    <source>
        <dbReference type="SAM" id="MobiDB-lite"/>
    </source>
</evidence>
<feature type="compositionally biased region" description="Low complexity" evidence="1">
    <location>
        <begin position="68"/>
        <end position="82"/>
    </location>
</feature>
<protein>
    <submittedName>
        <fullName evidence="2">(northern house mosquito) hypothetical protein</fullName>
    </submittedName>
</protein>
<feature type="region of interest" description="Disordered" evidence="1">
    <location>
        <begin position="31"/>
        <end position="111"/>
    </location>
</feature>
<reference evidence="2" key="1">
    <citation type="submission" date="2021-05" db="EMBL/GenBank/DDBJ databases">
        <authorList>
            <person name="Alioto T."/>
            <person name="Alioto T."/>
            <person name="Gomez Garrido J."/>
        </authorList>
    </citation>
    <scope>NUCLEOTIDE SEQUENCE</scope>
</reference>
<dbReference type="EMBL" id="HBUE01001909">
    <property type="protein sequence ID" value="CAG6443987.1"/>
    <property type="molecule type" value="Transcribed_RNA"/>
</dbReference>
<accession>A0A8D7ZTC8</accession>